<dbReference type="KEGG" id="pri:PRIO_5255"/>
<evidence type="ECO:0000313" key="1">
    <source>
        <dbReference type="EMBL" id="CQR57654.1"/>
    </source>
</evidence>
<organism evidence="1 2">
    <name type="scientific">Paenibacillus riograndensis SBR5</name>
    <dbReference type="NCBI Taxonomy" id="1073571"/>
    <lineage>
        <taxon>Bacteria</taxon>
        <taxon>Bacillati</taxon>
        <taxon>Bacillota</taxon>
        <taxon>Bacilli</taxon>
        <taxon>Bacillales</taxon>
        <taxon>Paenibacillaceae</taxon>
        <taxon>Paenibacillus</taxon>
        <taxon>Paenibacillus sonchi group</taxon>
    </lineage>
</organism>
<reference evidence="2" key="1">
    <citation type="submission" date="2015-03" db="EMBL/GenBank/DDBJ databases">
        <authorList>
            <person name="Wibberg D."/>
        </authorList>
    </citation>
    <scope>NUCLEOTIDE SEQUENCE [LARGE SCALE GENOMIC DNA]</scope>
</reference>
<accession>A0A0E4HDY4</accession>
<proteinExistence type="predicted"/>
<gene>
    <name evidence="1" type="ORF">PRIO_5255</name>
</gene>
<name>A0A0E4HDY4_9BACL</name>
<protein>
    <submittedName>
        <fullName evidence="1">Uncharacterized protein</fullName>
    </submittedName>
</protein>
<dbReference type="HOGENOM" id="CLU_2344068_0_0_9"/>
<evidence type="ECO:0000313" key="2">
    <source>
        <dbReference type="Proteomes" id="UP000033163"/>
    </source>
</evidence>
<dbReference type="Proteomes" id="UP000033163">
    <property type="component" value="Chromosome I"/>
</dbReference>
<dbReference type="AlphaFoldDB" id="A0A0E4HDY4"/>
<dbReference type="RefSeq" id="WP_046505352.1">
    <property type="nucleotide sequence ID" value="NZ_LN831776.1"/>
</dbReference>
<dbReference type="EMBL" id="LN831776">
    <property type="protein sequence ID" value="CQR57654.1"/>
    <property type="molecule type" value="Genomic_DNA"/>
</dbReference>
<dbReference type="PATRIC" id="fig|1073571.4.peg.5639"/>
<sequence length="97" mass="9947">MLFPLELVTGPAGRSVRGNVWHGGLRFNTSKNAVVEAAKAGWRGNKSKNAVVEAAKAGWRGNKSKNAVVEAAKAGLDQASAPAGAEIAGGYMPAWSG</sequence>